<evidence type="ECO:0000259" key="1">
    <source>
        <dbReference type="PROSITE" id="PS51459"/>
    </source>
</evidence>
<dbReference type="EMBL" id="JBHSDI010000016">
    <property type="protein sequence ID" value="MFC4259866.1"/>
    <property type="molecule type" value="Genomic_DNA"/>
</dbReference>
<dbReference type="Gene3D" id="1.10.3290.10">
    <property type="entry name" value="Fido-like domain"/>
    <property type="match status" value="1"/>
</dbReference>
<proteinExistence type="predicted"/>
<evidence type="ECO:0000313" key="3">
    <source>
        <dbReference type="Proteomes" id="UP001595798"/>
    </source>
</evidence>
<dbReference type="Pfam" id="PF02661">
    <property type="entry name" value="Fic"/>
    <property type="match status" value="1"/>
</dbReference>
<dbReference type="InterPro" id="IPR003812">
    <property type="entry name" value="Fido"/>
</dbReference>
<dbReference type="PANTHER" id="PTHR13504">
    <property type="entry name" value="FIDO DOMAIN-CONTAINING PROTEIN DDB_G0283145"/>
    <property type="match status" value="1"/>
</dbReference>
<name>A0ABV8QHS1_9GAMM</name>
<feature type="domain" description="Fido" evidence="1">
    <location>
        <begin position="60"/>
        <end position="201"/>
    </location>
</feature>
<dbReference type="SUPFAM" id="SSF140931">
    <property type="entry name" value="Fic-like"/>
    <property type="match status" value="1"/>
</dbReference>
<dbReference type="PANTHER" id="PTHR13504:SF38">
    <property type="entry name" value="FIDO DOMAIN-CONTAINING PROTEIN"/>
    <property type="match status" value="1"/>
</dbReference>
<accession>A0ABV8QHS1</accession>
<comment type="caution">
    <text evidence="2">The sequence shown here is derived from an EMBL/GenBank/DDBJ whole genome shotgun (WGS) entry which is preliminary data.</text>
</comment>
<dbReference type="RefSeq" id="WP_379887827.1">
    <property type="nucleotide sequence ID" value="NZ_JBHSDI010000016.1"/>
</dbReference>
<sequence length="210" mass="23478">MTGRYEVNSSEGEYEPGSDGLVLANRLGITSPEDMDELELQLLEALYQAVLIDHFPDRTLTVEDLKSWHRRWMGNVYGWAGEERSVNMSKGDFPFAAAAQIPKLLSGFETSVLARNTPCHDVSEDQLAEAIAETHVEFILIHPFREGNGRLSRLLADVMAVQAGYGTLDYSYWDQSKLEYFQAIQVGMGCDYTPMTRFVRLALASGDSSI</sequence>
<keyword evidence="3" id="KW-1185">Reference proteome</keyword>
<gene>
    <name evidence="2" type="ORF">ACFOZ5_12570</name>
</gene>
<dbReference type="InterPro" id="IPR040198">
    <property type="entry name" value="Fido_containing"/>
</dbReference>
<dbReference type="Proteomes" id="UP001595798">
    <property type="component" value="Unassembled WGS sequence"/>
</dbReference>
<evidence type="ECO:0000313" key="2">
    <source>
        <dbReference type="EMBL" id="MFC4259866.1"/>
    </source>
</evidence>
<organism evidence="2 3">
    <name type="scientific">Marinobacter lacisalsi</name>
    <dbReference type="NCBI Taxonomy" id="475979"/>
    <lineage>
        <taxon>Bacteria</taxon>
        <taxon>Pseudomonadati</taxon>
        <taxon>Pseudomonadota</taxon>
        <taxon>Gammaproteobacteria</taxon>
        <taxon>Pseudomonadales</taxon>
        <taxon>Marinobacteraceae</taxon>
        <taxon>Marinobacter</taxon>
    </lineage>
</organism>
<protein>
    <submittedName>
        <fullName evidence="2">Fic/DOC family protein</fullName>
    </submittedName>
</protein>
<reference evidence="3" key="1">
    <citation type="journal article" date="2019" name="Int. J. Syst. Evol. Microbiol.">
        <title>The Global Catalogue of Microorganisms (GCM) 10K type strain sequencing project: providing services to taxonomists for standard genome sequencing and annotation.</title>
        <authorList>
            <consortium name="The Broad Institute Genomics Platform"/>
            <consortium name="The Broad Institute Genome Sequencing Center for Infectious Disease"/>
            <person name="Wu L."/>
            <person name="Ma J."/>
        </authorList>
    </citation>
    <scope>NUCLEOTIDE SEQUENCE [LARGE SCALE GENOMIC DNA]</scope>
    <source>
        <strain evidence="3">CECT 7297</strain>
    </source>
</reference>
<dbReference type="PROSITE" id="PS51459">
    <property type="entry name" value="FIDO"/>
    <property type="match status" value="1"/>
</dbReference>
<dbReference type="InterPro" id="IPR036597">
    <property type="entry name" value="Fido-like_dom_sf"/>
</dbReference>